<dbReference type="EMBL" id="KZ666815">
    <property type="protein sequence ID" value="PPR93379.1"/>
    <property type="molecule type" value="Genomic_DNA"/>
</dbReference>
<organism evidence="1 2">
    <name type="scientific">Gossypium barbadense</name>
    <name type="common">Sea Island cotton</name>
    <name type="synonym">Hibiscus barbadensis</name>
    <dbReference type="NCBI Taxonomy" id="3634"/>
    <lineage>
        <taxon>Eukaryota</taxon>
        <taxon>Viridiplantae</taxon>
        <taxon>Streptophyta</taxon>
        <taxon>Embryophyta</taxon>
        <taxon>Tracheophyta</taxon>
        <taxon>Spermatophyta</taxon>
        <taxon>Magnoliopsida</taxon>
        <taxon>eudicotyledons</taxon>
        <taxon>Gunneridae</taxon>
        <taxon>Pentapetalae</taxon>
        <taxon>rosids</taxon>
        <taxon>malvids</taxon>
        <taxon>Malvales</taxon>
        <taxon>Malvaceae</taxon>
        <taxon>Malvoideae</taxon>
        <taxon>Gossypium</taxon>
    </lineage>
</organism>
<evidence type="ECO:0000313" key="2">
    <source>
        <dbReference type="Proteomes" id="UP000239757"/>
    </source>
</evidence>
<accession>A0A2P5WQJ9</accession>
<reference evidence="1 2" key="1">
    <citation type="submission" date="2015-01" db="EMBL/GenBank/DDBJ databases">
        <title>Genome of allotetraploid Gossypium barbadense reveals genomic plasticity and fiber elongation in cotton evolution.</title>
        <authorList>
            <person name="Chen X."/>
            <person name="Liu X."/>
            <person name="Zhao B."/>
            <person name="Zheng H."/>
            <person name="Hu Y."/>
            <person name="Lu G."/>
            <person name="Yang C."/>
            <person name="Chen J."/>
            <person name="Shan C."/>
            <person name="Zhang L."/>
            <person name="Zhou Y."/>
            <person name="Wang L."/>
            <person name="Guo W."/>
            <person name="Bai Y."/>
            <person name="Ruan J."/>
            <person name="Shangguan X."/>
            <person name="Mao Y."/>
            <person name="Jiang J."/>
            <person name="Zhu Y."/>
            <person name="Lei J."/>
            <person name="Kang H."/>
            <person name="Chen S."/>
            <person name="He X."/>
            <person name="Wang R."/>
            <person name="Wang Y."/>
            <person name="Chen J."/>
            <person name="Wang L."/>
            <person name="Yu S."/>
            <person name="Wang B."/>
            <person name="Wei J."/>
            <person name="Song S."/>
            <person name="Lu X."/>
            <person name="Gao Z."/>
            <person name="Gu W."/>
            <person name="Deng X."/>
            <person name="Ma D."/>
            <person name="Wang S."/>
            <person name="Liang W."/>
            <person name="Fang L."/>
            <person name="Cai C."/>
            <person name="Zhu X."/>
            <person name="Zhou B."/>
            <person name="Zhang Y."/>
            <person name="Chen Z."/>
            <person name="Xu S."/>
            <person name="Zhu R."/>
            <person name="Wang S."/>
            <person name="Zhang T."/>
            <person name="Zhao G."/>
        </authorList>
    </citation>
    <scope>NUCLEOTIDE SEQUENCE [LARGE SCALE GENOMIC DNA]</scope>
    <source>
        <strain evidence="2">cv. Xinhai21</strain>
        <tissue evidence="1">Leaf</tissue>
    </source>
</reference>
<dbReference type="AlphaFoldDB" id="A0A2P5WQJ9"/>
<evidence type="ECO:0000313" key="1">
    <source>
        <dbReference type="EMBL" id="PPR93379.1"/>
    </source>
</evidence>
<proteinExistence type="predicted"/>
<sequence>MAEQTAFNSICDALSNFHLFVKSSFKNLTAFGICERASIDGFLVFFRKSTWRAGQSEFRAPGLMLVDF</sequence>
<dbReference type="Proteomes" id="UP000239757">
    <property type="component" value="Unassembled WGS sequence"/>
</dbReference>
<gene>
    <name evidence="1" type="ORF">GOBAR_AA27293</name>
</gene>
<protein>
    <submittedName>
        <fullName evidence="1">Uncharacterized protein</fullName>
    </submittedName>
</protein>
<name>A0A2P5WQJ9_GOSBA</name>